<dbReference type="PIRSF" id="PIRSF005485">
    <property type="entry name" value="HrcA"/>
    <property type="match status" value="1"/>
</dbReference>
<keyword evidence="9" id="KW-1185">Reference proteome</keyword>
<evidence type="ECO:0000259" key="6">
    <source>
        <dbReference type="Pfam" id="PF01628"/>
    </source>
</evidence>
<keyword evidence="1 5" id="KW-0678">Repressor</keyword>
<dbReference type="InterPro" id="IPR029016">
    <property type="entry name" value="GAF-like_dom_sf"/>
</dbReference>
<dbReference type="AlphaFoldDB" id="A0A239Z555"/>
<dbReference type="SUPFAM" id="SSF55781">
    <property type="entry name" value="GAF domain-like"/>
    <property type="match status" value="1"/>
</dbReference>
<comment type="similarity">
    <text evidence="5">Belongs to the HrcA family.</text>
</comment>
<dbReference type="EMBL" id="LT906462">
    <property type="protein sequence ID" value="SNV66023.1"/>
    <property type="molecule type" value="Genomic_DNA"/>
</dbReference>
<dbReference type="PANTHER" id="PTHR34824">
    <property type="entry name" value="HEAT-INDUCIBLE TRANSCRIPTION REPRESSOR HRCA"/>
    <property type="match status" value="1"/>
</dbReference>
<dbReference type="RefSeq" id="WP_095087709.1">
    <property type="nucleotide sequence ID" value="NZ_BMDM01000002.1"/>
</dbReference>
<dbReference type="Pfam" id="PF03444">
    <property type="entry name" value="WHD_HrcA"/>
    <property type="match status" value="1"/>
</dbReference>
<proteinExistence type="inferred from homology"/>
<evidence type="ECO:0000256" key="4">
    <source>
        <dbReference type="ARBA" id="ARBA00023163"/>
    </source>
</evidence>
<reference evidence="8 9" key="1">
    <citation type="submission" date="2017-06" db="EMBL/GenBank/DDBJ databases">
        <authorList>
            <consortium name="Pathogen Informatics"/>
        </authorList>
    </citation>
    <scope>NUCLEOTIDE SEQUENCE [LARGE SCALE GENOMIC DNA]</scope>
    <source>
        <strain evidence="8 9">NCTC13839</strain>
    </source>
</reference>
<evidence type="ECO:0000313" key="9">
    <source>
        <dbReference type="Proteomes" id="UP000242084"/>
    </source>
</evidence>
<evidence type="ECO:0000256" key="1">
    <source>
        <dbReference type="ARBA" id="ARBA00022491"/>
    </source>
</evidence>
<dbReference type="InterPro" id="IPR036390">
    <property type="entry name" value="WH_DNA-bd_sf"/>
</dbReference>
<dbReference type="Gene3D" id="3.30.450.40">
    <property type="match status" value="1"/>
</dbReference>
<keyword evidence="4 5" id="KW-0804">Transcription</keyword>
<feature type="domain" description="Heat-inducible transcription repressor HrcA C-terminal" evidence="6">
    <location>
        <begin position="108"/>
        <end position="318"/>
    </location>
</feature>
<dbReference type="KEGG" id="sste:SAMEA4384403_1178"/>
<dbReference type="InterPro" id="IPR021153">
    <property type="entry name" value="HrcA_C"/>
</dbReference>
<dbReference type="Proteomes" id="UP000242084">
    <property type="component" value="Chromosome 1"/>
</dbReference>
<evidence type="ECO:0000256" key="3">
    <source>
        <dbReference type="ARBA" id="ARBA00023016"/>
    </source>
</evidence>
<dbReference type="InterPro" id="IPR023120">
    <property type="entry name" value="WHTH_transcript_rep_HrcA_IDD"/>
</dbReference>
<dbReference type="GO" id="GO:0003677">
    <property type="term" value="F:DNA binding"/>
    <property type="evidence" value="ECO:0007669"/>
    <property type="project" value="InterPro"/>
</dbReference>
<accession>A0A239Z555</accession>
<keyword evidence="2 5" id="KW-0805">Transcription regulation</keyword>
<dbReference type="SUPFAM" id="SSF46785">
    <property type="entry name" value="Winged helix' DNA-binding domain"/>
    <property type="match status" value="1"/>
</dbReference>
<dbReference type="Pfam" id="PF01628">
    <property type="entry name" value="HrcA"/>
    <property type="match status" value="1"/>
</dbReference>
<name>A0A239Z555_9STAP</name>
<organism evidence="8 9">
    <name type="scientific">Mammaliicoccus stepanovicii</name>
    <dbReference type="NCBI Taxonomy" id="643214"/>
    <lineage>
        <taxon>Bacteria</taxon>
        <taxon>Bacillati</taxon>
        <taxon>Bacillota</taxon>
        <taxon>Bacilli</taxon>
        <taxon>Bacillales</taxon>
        <taxon>Staphylococcaceae</taxon>
        <taxon>Mammaliicoccus</taxon>
    </lineage>
</organism>
<gene>
    <name evidence="5 8" type="primary">hrcA</name>
    <name evidence="8" type="ORF">SAMEA4384403_01178</name>
</gene>
<protein>
    <recommendedName>
        <fullName evidence="5">Heat-inducible transcription repressor HrcA</fullName>
    </recommendedName>
</protein>
<dbReference type="Gene3D" id="1.10.10.10">
    <property type="entry name" value="Winged helix-like DNA-binding domain superfamily/Winged helix DNA-binding domain"/>
    <property type="match status" value="1"/>
</dbReference>
<feature type="domain" description="Winged helix-turn-helix transcription repressor HrcA DNA-binding" evidence="7">
    <location>
        <begin position="2"/>
        <end position="59"/>
    </location>
</feature>
<evidence type="ECO:0000259" key="7">
    <source>
        <dbReference type="Pfam" id="PF03444"/>
    </source>
</evidence>
<dbReference type="InterPro" id="IPR005104">
    <property type="entry name" value="WHTH_HrcA_DNA-bd"/>
</dbReference>
<dbReference type="OrthoDB" id="9783139at2"/>
<dbReference type="GO" id="GO:0045892">
    <property type="term" value="P:negative regulation of DNA-templated transcription"/>
    <property type="evidence" value="ECO:0007669"/>
    <property type="project" value="UniProtKB-UniRule"/>
</dbReference>
<comment type="function">
    <text evidence="5">Negative regulator of class I heat shock genes (grpE-dnaK-dnaJ and groELS operons). Prevents heat-shock induction of these operons.</text>
</comment>
<evidence type="ECO:0000313" key="8">
    <source>
        <dbReference type="EMBL" id="SNV66023.1"/>
    </source>
</evidence>
<dbReference type="InterPro" id="IPR002571">
    <property type="entry name" value="HrcA"/>
</dbReference>
<evidence type="ECO:0000256" key="2">
    <source>
        <dbReference type="ARBA" id="ARBA00023015"/>
    </source>
</evidence>
<sequence length="324" mass="37300">MITERQLQILNVIVEDYVELRQPIGSKTIIERHQLPISPATVRNEMKQLEVLDLLEKTHTSSGRVPSEKGIRHYVNQLLKSKSQNKKNVNWFNQFNNENHYDVNLMLKWLASEISNRSHYTTVVLGPNKLSRQIFEIHFVRVNASHLMSVIVYNDGFIEKVHIQISEFIAQEQIEKFMNYLNQHFKQKTLSTMINTLESITLSFIDKQFIKTFKHALVTQLNNQNDEIFLGGTMHLIEALDATNVSMIQSILKYLESERIAQFLNETANDSISVNIGQEINHDLEGISIVSTNYEISGDISGHLAVIGPTAMHYNKVIQLLNHF</sequence>
<evidence type="ECO:0000256" key="5">
    <source>
        <dbReference type="HAMAP-Rule" id="MF_00081"/>
    </source>
</evidence>
<dbReference type="HAMAP" id="MF_00081">
    <property type="entry name" value="HrcA"/>
    <property type="match status" value="1"/>
</dbReference>
<dbReference type="NCBIfam" id="TIGR00331">
    <property type="entry name" value="hrcA"/>
    <property type="match status" value="1"/>
</dbReference>
<dbReference type="Gene3D" id="3.30.390.60">
    <property type="entry name" value="Heat-inducible transcription repressor hrca homolog, domain 3"/>
    <property type="match status" value="1"/>
</dbReference>
<keyword evidence="3 5" id="KW-0346">Stress response</keyword>
<dbReference type="PANTHER" id="PTHR34824:SF1">
    <property type="entry name" value="HEAT-INDUCIBLE TRANSCRIPTION REPRESSOR HRCA"/>
    <property type="match status" value="1"/>
</dbReference>
<dbReference type="InterPro" id="IPR036388">
    <property type="entry name" value="WH-like_DNA-bd_sf"/>
</dbReference>